<proteinExistence type="predicted"/>
<dbReference type="AlphaFoldDB" id="A0A023WZR7"/>
<organism evidence="1 2">
    <name type="scientific">Stutzerimonas stutzeri</name>
    <name type="common">Pseudomonas stutzeri</name>
    <dbReference type="NCBI Taxonomy" id="316"/>
    <lineage>
        <taxon>Bacteria</taxon>
        <taxon>Pseudomonadati</taxon>
        <taxon>Pseudomonadota</taxon>
        <taxon>Gammaproteobacteria</taxon>
        <taxon>Pseudomonadales</taxon>
        <taxon>Pseudomonadaceae</taxon>
        <taxon>Stutzerimonas</taxon>
    </lineage>
</organism>
<dbReference type="KEGG" id="pstu:UIB01_22515"/>
<accession>A0A023WZR7</accession>
<geneLocation type="plasmid" evidence="1 2">
    <name>pLIB119</name>
</geneLocation>
<reference evidence="1 2" key="1">
    <citation type="submission" date="2014-03" db="EMBL/GenBank/DDBJ databases">
        <title>Complete genome sequence of Pseudomonas stutzeri 19SMN4.</title>
        <authorList>
            <person name="Brunet-Galmes I."/>
            <person name="Nogales B."/>
            <person name="Busquets A."/>
            <person name="Pena A."/>
            <person name="Gomila M."/>
            <person name="Garcia-Valdes E."/>
            <person name="Lalucat J."/>
            <person name="Bennasar A."/>
            <person name="Bosch R."/>
        </authorList>
    </citation>
    <scope>NUCLEOTIDE SEQUENCE [LARGE SCALE GENOMIC DNA]</scope>
    <source>
        <strain evidence="1 2">19SMN4</strain>
        <plasmid evidence="2">Plasmid pLIB119</plasmid>
    </source>
</reference>
<dbReference type="PATRIC" id="fig|316.97.peg.4510"/>
<evidence type="ECO:0000313" key="2">
    <source>
        <dbReference type="Proteomes" id="UP000025238"/>
    </source>
</evidence>
<dbReference type="Proteomes" id="UP000025238">
    <property type="component" value="Plasmid pLIB119"/>
</dbReference>
<keyword evidence="1" id="KW-0614">Plasmid</keyword>
<name>A0A023WZR7_STUST</name>
<evidence type="ECO:0000313" key="1">
    <source>
        <dbReference type="EMBL" id="AHY45260.1"/>
    </source>
</evidence>
<dbReference type="EMBL" id="CP007510">
    <property type="protein sequence ID" value="AHY45260.1"/>
    <property type="molecule type" value="Genomic_DNA"/>
</dbReference>
<gene>
    <name evidence="1" type="ORF">UIB01_22515</name>
</gene>
<protein>
    <submittedName>
        <fullName evidence="1">Uncharacterized protein</fullName>
    </submittedName>
</protein>
<sequence>MNEVISQNAEPVSARFTTHAAGEVAVVTSALHKAERFIEGFEDDAEQEGIAELLADLRAALRVVTGEPHTATIAAEKNYCVVFSNYTGNLMAWEGTADEIRKYLGNREIVGALSAVDEESAMAKWRLINHGKTREGV</sequence>